<reference evidence="2 3" key="1">
    <citation type="journal article" date="2012" name="BMC Genomics">
        <title>Comparative genomic analysis and phylogenetic position of Theileria equi.</title>
        <authorList>
            <person name="Kappmeyer L.S."/>
            <person name="Thiagarajan M."/>
            <person name="Herndon D.R."/>
            <person name="Ramsay J.D."/>
            <person name="Caler E."/>
            <person name="Djikeng A."/>
            <person name="Gillespie J.J."/>
            <person name="Lau A.O."/>
            <person name="Roalson E.H."/>
            <person name="Silva J.C."/>
            <person name="Silva M.G."/>
            <person name="Suarez C.E."/>
            <person name="Ueti M.W."/>
            <person name="Nene V.M."/>
            <person name="Mealey R.H."/>
            <person name="Knowles D.P."/>
            <person name="Brayton K.A."/>
        </authorList>
    </citation>
    <scope>NUCLEOTIDE SEQUENCE [LARGE SCALE GENOMIC DNA]</scope>
    <source>
        <strain evidence="2 3">WA</strain>
    </source>
</reference>
<dbReference type="eggNOG" id="ENOG502QWTW">
    <property type="taxonomic scope" value="Eukaryota"/>
</dbReference>
<feature type="signal peptide" evidence="1">
    <location>
        <begin position="1"/>
        <end position="18"/>
    </location>
</feature>
<protein>
    <submittedName>
        <fullName evidence="2">Signal peptide-containing protein</fullName>
    </submittedName>
</protein>
<evidence type="ECO:0000256" key="1">
    <source>
        <dbReference type="SAM" id="SignalP"/>
    </source>
</evidence>
<accession>L0AX09</accession>
<dbReference type="KEGG" id="beq:BEWA_029450"/>
<dbReference type="EMBL" id="CP001669">
    <property type="protein sequence ID" value="AFZ80095.1"/>
    <property type="molecule type" value="Genomic_DNA"/>
</dbReference>
<keyword evidence="3" id="KW-1185">Reference proteome</keyword>
<dbReference type="Pfam" id="PF04385">
    <property type="entry name" value="FAINT"/>
    <property type="match status" value="1"/>
</dbReference>
<dbReference type="InterPro" id="IPR007480">
    <property type="entry name" value="DUF529"/>
</dbReference>
<dbReference type="RefSeq" id="XP_004829761.1">
    <property type="nucleotide sequence ID" value="XM_004829704.1"/>
</dbReference>
<keyword evidence="1" id="KW-0732">Signal</keyword>
<name>L0AX09_THEEQ</name>
<dbReference type="AlphaFoldDB" id="L0AX09"/>
<proteinExistence type="predicted"/>
<dbReference type="GeneID" id="15803581"/>
<dbReference type="Proteomes" id="UP000031512">
    <property type="component" value="Chromosome 1"/>
</dbReference>
<evidence type="ECO:0000313" key="2">
    <source>
        <dbReference type="EMBL" id="AFZ80095.1"/>
    </source>
</evidence>
<evidence type="ECO:0000313" key="3">
    <source>
        <dbReference type="Proteomes" id="UP000031512"/>
    </source>
</evidence>
<dbReference type="VEuPathDB" id="PiroplasmaDB:BEWA_029450"/>
<organism evidence="2 3">
    <name type="scientific">Theileria equi strain WA</name>
    <dbReference type="NCBI Taxonomy" id="1537102"/>
    <lineage>
        <taxon>Eukaryota</taxon>
        <taxon>Sar</taxon>
        <taxon>Alveolata</taxon>
        <taxon>Apicomplexa</taxon>
        <taxon>Aconoidasida</taxon>
        <taxon>Piroplasmida</taxon>
        <taxon>Theileriidae</taxon>
        <taxon>Theileria</taxon>
    </lineage>
</organism>
<gene>
    <name evidence="2" type="ORF">BEWA_029450</name>
</gene>
<sequence length="560" mass="62697">MRIHSLLLIALFCKVCYGKGGNIPENTHANLQDSQHNVAEGPETVEESNCKKVDVNAKGPRDCLEAQNSPEATGQESTEVVRPLSPFLYKVDSSLFDAEGNEEDGVSVIKLTAKEGTSAKELKYGGKDIWSATKIVGSPCSSAVLYFDGDIPVLAILKTKNLLGKKGVVYKYHDGKQWKDTNEDDHKNKLTALKNKYKHAKPATLDLSNPDQSNINVEEQTFGEVLLKSYFPKKDHHISSVMEGEVEVWKVDDPNTKCKLVRGYAKEPTKVIYLEVESSGTKSRYFEKLDGAWNELKKDQFYEKAKALIGESGKNASLNISHPSRILCQSFDYTFAGNAIRLIVPSKSVSVTKLMSGTEEVYTLSSEEEFDHARVYLNKDKKPELVLVVTTSSGASKETYFELKGGKWVSCSNHGERMRSLVVTTKWESDFTMDISLANSTDQCTIFQVDLLGVTTKHLYPKAKYTVNKVKSGTNELWTGNVHSSRKGQITLNDYCSYCIIHKHGNMELLEMITVERLSERNRYFEKGADGTWNETDKTVFNDKIKEMRNGTPDPNPQSN</sequence>
<feature type="chain" id="PRO_5003939300" evidence="1">
    <location>
        <begin position="19"/>
        <end position="560"/>
    </location>
</feature>